<feature type="transmembrane region" description="Helical" evidence="1">
    <location>
        <begin position="66"/>
        <end position="87"/>
    </location>
</feature>
<comment type="caution">
    <text evidence="2">The sequence shown here is derived from an EMBL/GenBank/DDBJ whole genome shotgun (WGS) entry which is preliminary data.</text>
</comment>
<name>A0A7W6GMU0_9SPHN</name>
<evidence type="ECO:0000313" key="2">
    <source>
        <dbReference type="EMBL" id="MBB3981586.1"/>
    </source>
</evidence>
<dbReference type="AlphaFoldDB" id="A0A7W6GMU0"/>
<gene>
    <name evidence="2" type="ORF">GGR44_001233</name>
</gene>
<sequence length="119" mass="12739">MPLASDIFVELESVMAKDGPGQDPAGEDARITALQERIARAEQAEQVRTGTTRQSADDGTRLGNRVLAELIGGLAGGAVVGGTLDYFLRTSPWLLLVFLGLGIVAAFRNIIRLTTRRSE</sequence>
<evidence type="ECO:0000256" key="1">
    <source>
        <dbReference type="SAM" id="Phobius"/>
    </source>
</evidence>
<accession>A0A7W6GMU0</accession>
<proteinExistence type="predicted"/>
<dbReference type="Proteomes" id="UP000552757">
    <property type="component" value="Unassembled WGS sequence"/>
</dbReference>
<keyword evidence="1" id="KW-0812">Transmembrane</keyword>
<feature type="transmembrane region" description="Helical" evidence="1">
    <location>
        <begin position="93"/>
        <end position="111"/>
    </location>
</feature>
<reference evidence="2 3" key="1">
    <citation type="submission" date="2020-08" db="EMBL/GenBank/DDBJ databases">
        <title>Genomic Encyclopedia of Type Strains, Phase IV (KMG-IV): sequencing the most valuable type-strain genomes for metagenomic binning, comparative biology and taxonomic classification.</title>
        <authorList>
            <person name="Goeker M."/>
        </authorList>
    </citation>
    <scope>NUCLEOTIDE SEQUENCE [LARGE SCALE GENOMIC DNA]</scope>
    <source>
        <strain evidence="2 3">DSM 29348</strain>
    </source>
</reference>
<evidence type="ECO:0000313" key="3">
    <source>
        <dbReference type="Proteomes" id="UP000552757"/>
    </source>
</evidence>
<dbReference type="InterPro" id="IPR032820">
    <property type="entry name" value="ATPase_put"/>
</dbReference>
<keyword evidence="3" id="KW-1185">Reference proteome</keyword>
<keyword evidence="1" id="KW-0472">Membrane</keyword>
<protein>
    <submittedName>
        <fullName evidence="2">ATP synthase protein I</fullName>
    </submittedName>
</protein>
<dbReference type="Pfam" id="PF09527">
    <property type="entry name" value="ATPase_gene1"/>
    <property type="match status" value="1"/>
</dbReference>
<dbReference type="EMBL" id="JACIEB010000002">
    <property type="protein sequence ID" value="MBB3981586.1"/>
    <property type="molecule type" value="Genomic_DNA"/>
</dbReference>
<organism evidence="2 3">
    <name type="scientific">Sphingobium fontiphilum</name>
    <dbReference type="NCBI Taxonomy" id="944425"/>
    <lineage>
        <taxon>Bacteria</taxon>
        <taxon>Pseudomonadati</taxon>
        <taxon>Pseudomonadota</taxon>
        <taxon>Alphaproteobacteria</taxon>
        <taxon>Sphingomonadales</taxon>
        <taxon>Sphingomonadaceae</taxon>
        <taxon>Sphingobium</taxon>
    </lineage>
</organism>
<keyword evidence="1" id="KW-1133">Transmembrane helix</keyword>